<evidence type="ECO:0000256" key="3">
    <source>
        <dbReference type="ARBA" id="ARBA00022448"/>
    </source>
</evidence>
<evidence type="ECO:0000256" key="4">
    <source>
        <dbReference type="ARBA" id="ARBA00022729"/>
    </source>
</evidence>
<dbReference type="GO" id="GO:0015846">
    <property type="term" value="P:polyamine transport"/>
    <property type="evidence" value="ECO:0007669"/>
    <property type="project" value="InterPro"/>
</dbReference>
<dbReference type="PANTHER" id="PTHR30222:SF12">
    <property type="entry name" value="NORSPERMIDINE SENSOR"/>
    <property type="match status" value="1"/>
</dbReference>
<keyword evidence="4" id="KW-0732">Signal</keyword>
<dbReference type="Gene3D" id="3.40.190.10">
    <property type="entry name" value="Periplasmic binding protein-like II"/>
    <property type="match status" value="2"/>
</dbReference>
<evidence type="ECO:0000256" key="1">
    <source>
        <dbReference type="ARBA" id="ARBA00004418"/>
    </source>
</evidence>
<keyword evidence="5" id="KW-0574">Periplasm</keyword>
<name>K2JRT0_9GAMM</name>
<reference evidence="6 7" key="1">
    <citation type="journal article" date="2012" name="J. Bacteriol.">
        <title>Genome Sequence of Gallaecimonas xiamenensis Type Strain 3-C-1.</title>
        <authorList>
            <person name="Lai Q."/>
            <person name="Wang L."/>
            <person name="Wang W."/>
            <person name="Shao Z."/>
        </authorList>
    </citation>
    <scope>NUCLEOTIDE SEQUENCE [LARGE SCALE GENOMIC DNA]</scope>
    <source>
        <strain evidence="6 7">3-C-1</strain>
    </source>
</reference>
<keyword evidence="7" id="KW-1185">Reference proteome</keyword>
<evidence type="ECO:0000313" key="7">
    <source>
        <dbReference type="Proteomes" id="UP000006755"/>
    </source>
</evidence>
<dbReference type="PANTHER" id="PTHR30222">
    <property type="entry name" value="SPERMIDINE/PUTRESCINE-BINDING PERIPLASMIC PROTEIN"/>
    <property type="match status" value="1"/>
</dbReference>
<dbReference type="PATRIC" id="fig|745411.4.peg.643"/>
<evidence type="ECO:0000256" key="2">
    <source>
        <dbReference type="ARBA" id="ARBA00007173"/>
    </source>
</evidence>
<dbReference type="SUPFAM" id="SSF53850">
    <property type="entry name" value="Periplasmic binding protein-like II"/>
    <property type="match status" value="1"/>
</dbReference>
<evidence type="ECO:0000313" key="6">
    <source>
        <dbReference type="EMBL" id="EKE77192.1"/>
    </source>
</evidence>
<dbReference type="GO" id="GO:0030313">
    <property type="term" value="C:cell envelope"/>
    <property type="evidence" value="ECO:0007669"/>
    <property type="project" value="UniProtKB-ARBA"/>
</dbReference>
<gene>
    <name evidence="6" type="ORF">B3C1_03265</name>
</gene>
<dbReference type="AlphaFoldDB" id="K2JRT0"/>
<organism evidence="6 7">
    <name type="scientific">Gallaecimonas xiamenensis 3-C-1</name>
    <dbReference type="NCBI Taxonomy" id="745411"/>
    <lineage>
        <taxon>Bacteria</taxon>
        <taxon>Pseudomonadati</taxon>
        <taxon>Pseudomonadota</taxon>
        <taxon>Gammaproteobacteria</taxon>
        <taxon>Enterobacterales</taxon>
        <taxon>Gallaecimonadaceae</taxon>
        <taxon>Gallaecimonas</taxon>
    </lineage>
</organism>
<dbReference type="InterPro" id="IPR006059">
    <property type="entry name" value="SBP"/>
</dbReference>
<dbReference type="eggNOG" id="COG0687">
    <property type="taxonomic scope" value="Bacteria"/>
</dbReference>
<proteinExistence type="inferred from homology"/>
<accession>K2JRT0</accession>
<comment type="subcellular location">
    <subcellularLocation>
        <location evidence="1">Periplasm</location>
    </subcellularLocation>
</comment>
<dbReference type="EMBL" id="AMRI01000003">
    <property type="protein sequence ID" value="EKE77192.1"/>
    <property type="molecule type" value="Genomic_DNA"/>
</dbReference>
<dbReference type="GO" id="GO:0019808">
    <property type="term" value="F:polyamine binding"/>
    <property type="evidence" value="ECO:0007669"/>
    <property type="project" value="InterPro"/>
</dbReference>
<dbReference type="Proteomes" id="UP000006755">
    <property type="component" value="Unassembled WGS sequence"/>
</dbReference>
<dbReference type="CDD" id="cd13659">
    <property type="entry name" value="PBP2_PotF"/>
    <property type="match status" value="1"/>
</dbReference>
<sequence length="416" mass="45226">MGKRVLAASQGLIGMYAPVLRVANEVGLNVLLSAVRLCGGPRQGRFGLNLKETSMHKSVFALAGLALMSSVALAKDATLHIYNWSDYIDEQSIPAFEKETGIKVTYDVFDSNELLEAKLLAGRSGFDVVVPSGQFLGKQIQAGAFMKLDKSKLPNWHNLNPKLMKILETYDPGNEHAFPYMWGTTGIGFNPDKVKAVLGADAPTDTWALVFDPKYMSKLSQCGVSFLDAPSEILPAALNYLGLNPNSEDPADYAKAEAMLSKVAPYVTYYHSSKYIDDLANGDICIAIGFSGDVLQAATRADEAKNGVQVSYVIPKEGAGMWFDMMAIPVDANNADEAYKFLNYMLEPANIARVSNFVSYANGNAAATPLVEDAIRNNPGVYPTAEAEAHLFTFAILPKKVERLVTRVWTKVKSGK</sequence>
<protein>
    <submittedName>
        <fullName evidence="6">Polyamine transport protein</fullName>
    </submittedName>
</protein>
<dbReference type="PRINTS" id="PR00909">
    <property type="entry name" value="SPERMDNBNDNG"/>
</dbReference>
<dbReference type="GO" id="GO:0042597">
    <property type="term" value="C:periplasmic space"/>
    <property type="evidence" value="ECO:0007669"/>
    <property type="project" value="UniProtKB-SubCell"/>
</dbReference>
<evidence type="ECO:0000256" key="5">
    <source>
        <dbReference type="ARBA" id="ARBA00022764"/>
    </source>
</evidence>
<dbReference type="STRING" id="745411.B3C1_03265"/>
<dbReference type="Pfam" id="PF13416">
    <property type="entry name" value="SBP_bac_8"/>
    <property type="match status" value="1"/>
</dbReference>
<dbReference type="InterPro" id="IPR001188">
    <property type="entry name" value="Sperm_putr-bd"/>
</dbReference>
<comment type="caution">
    <text evidence="6">The sequence shown here is derived from an EMBL/GenBank/DDBJ whole genome shotgun (WGS) entry which is preliminary data.</text>
</comment>
<comment type="similarity">
    <text evidence="2">Belongs to the bacterial solute-binding protein PotD/PotF family.</text>
</comment>
<keyword evidence="3" id="KW-0813">Transport</keyword>